<dbReference type="CDD" id="cd00176">
    <property type="entry name" value="SPEC"/>
    <property type="match status" value="20"/>
</dbReference>
<feature type="compositionally biased region" description="Basic and acidic residues" evidence="12">
    <location>
        <begin position="2548"/>
        <end position="2559"/>
    </location>
</feature>
<feature type="region of interest" description="Disordered" evidence="12">
    <location>
        <begin position="16"/>
        <end position="76"/>
    </location>
</feature>
<feature type="compositionally biased region" description="Low complexity" evidence="12">
    <location>
        <begin position="2560"/>
        <end position="2569"/>
    </location>
</feature>
<dbReference type="FunFam" id="1.10.418.10:FF:000048">
    <property type="entry name" value="Short stop, isoform B"/>
    <property type="match status" value="1"/>
</dbReference>
<dbReference type="FunFam" id="1.20.58.60:FF:000055">
    <property type="entry name" value="Short stop, isoform K"/>
    <property type="match status" value="1"/>
</dbReference>
<evidence type="ECO:0000313" key="17">
    <source>
        <dbReference type="EMBL" id="CRK91714.1"/>
    </source>
</evidence>
<dbReference type="FunFam" id="1.20.58.60:FF:000260">
    <property type="entry name" value="Kakapo"/>
    <property type="match status" value="1"/>
</dbReference>
<feature type="compositionally biased region" description="Polar residues" evidence="12">
    <location>
        <begin position="2392"/>
        <end position="2423"/>
    </location>
</feature>
<keyword evidence="6" id="KW-0677">Repeat</keyword>
<feature type="domain" description="Calponin-homology (CH)" evidence="14">
    <location>
        <begin position="205"/>
        <end position="310"/>
    </location>
</feature>
<dbReference type="InterPro" id="IPR003108">
    <property type="entry name" value="GAR_dom"/>
</dbReference>
<feature type="compositionally biased region" description="Polar residues" evidence="12">
    <location>
        <begin position="7837"/>
        <end position="7846"/>
    </location>
</feature>
<dbReference type="FunFam" id="1.20.58.60:FF:000030">
    <property type="entry name" value="Short stop, isoform K"/>
    <property type="match status" value="1"/>
</dbReference>
<dbReference type="SUPFAM" id="SSF46966">
    <property type="entry name" value="Spectrin repeat"/>
    <property type="match status" value="33"/>
</dbReference>
<dbReference type="GO" id="GO:0042060">
    <property type="term" value="P:wound healing"/>
    <property type="evidence" value="ECO:0007669"/>
    <property type="project" value="TreeGrafter"/>
</dbReference>
<dbReference type="Proteomes" id="UP000183832">
    <property type="component" value="Unassembled WGS sequence"/>
</dbReference>
<feature type="compositionally biased region" description="Low complexity" evidence="12">
    <location>
        <begin position="7734"/>
        <end position="7750"/>
    </location>
</feature>
<evidence type="ECO:0000256" key="11">
    <source>
        <dbReference type="SAM" id="Coils"/>
    </source>
</evidence>
<feature type="coiled-coil region" evidence="11">
    <location>
        <begin position="5031"/>
        <end position="5058"/>
    </location>
</feature>
<feature type="region of interest" description="Disordered" evidence="12">
    <location>
        <begin position="7290"/>
        <end position="7376"/>
    </location>
</feature>
<dbReference type="SUPFAM" id="SSF47576">
    <property type="entry name" value="Calponin-homology domain, CH-domain"/>
    <property type="match status" value="1"/>
</dbReference>
<feature type="domain" description="Calponin-homology (CH)" evidence="14">
    <location>
        <begin position="90"/>
        <end position="193"/>
    </location>
</feature>
<dbReference type="GO" id="GO:0005882">
    <property type="term" value="C:intermediate filament"/>
    <property type="evidence" value="ECO:0007669"/>
    <property type="project" value="TreeGrafter"/>
</dbReference>
<feature type="region of interest" description="Disordered" evidence="12">
    <location>
        <begin position="2483"/>
        <end position="2518"/>
    </location>
</feature>
<dbReference type="CDD" id="cd21189">
    <property type="entry name" value="CH_PLEC-like_rpt2"/>
    <property type="match status" value="1"/>
</dbReference>
<feature type="compositionally biased region" description="Low complexity" evidence="12">
    <location>
        <begin position="7647"/>
        <end position="7669"/>
    </location>
</feature>
<dbReference type="Gene3D" id="1.10.238.10">
    <property type="entry name" value="EF-hand"/>
    <property type="match status" value="1"/>
</dbReference>
<dbReference type="SUPFAM" id="SSF75399">
    <property type="entry name" value="Plakin repeat"/>
    <property type="match status" value="19"/>
</dbReference>
<evidence type="ECO:0000256" key="1">
    <source>
        <dbReference type="ARBA" id="ARBA00004245"/>
    </source>
</evidence>
<dbReference type="Gene3D" id="3.90.1290.10">
    <property type="entry name" value="Plakin repeat"/>
    <property type="match status" value="9"/>
</dbReference>
<feature type="region of interest" description="Disordered" evidence="12">
    <location>
        <begin position="7624"/>
        <end position="7857"/>
    </location>
</feature>
<reference evidence="17 18" key="1">
    <citation type="submission" date="2015-04" db="EMBL/GenBank/DDBJ databases">
        <authorList>
            <person name="Syromyatnikov M.Y."/>
            <person name="Popov V.N."/>
        </authorList>
    </citation>
    <scope>NUCLEOTIDE SEQUENCE [LARGE SCALE GENOMIC DNA]</scope>
</reference>
<feature type="region of interest" description="Disordered" evidence="12">
    <location>
        <begin position="4637"/>
        <end position="4693"/>
    </location>
</feature>
<dbReference type="InterPro" id="IPR001589">
    <property type="entry name" value="Actinin_actin-bd_CS"/>
</dbReference>
<dbReference type="FunFam" id="1.20.58.60:FF:000058">
    <property type="entry name" value="Short stop, isoform K"/>
    <property type="match status" value="1"/>
</dbReference>
<feature type="region of interest" description="Disordered" evidence="12">
    <location>
        <begin position="2283"/>
        <end position="2306"/>
    </location>
</feature>
<dbReference type="FunFam" id="1.20.58.60:FF:000001">
    <property type="entry name" value="Microtubule-actin cross-linking factor 1"/>
    <property type="match status" value="3"/>
</dbReference>
<dbReference type="InterPro" id="IPR036534">
    <property type="entry name" value="GAR_dom_sf"/>
</dbReference>
<dbReference type="GO" id="GO:0003779">
    <property type="term" value="F:actin binding"/>
    <property type="evidence" value="ECO:0007669"/>
    <property type="project" value="UniProtKB-KW"/>
</dbReference>
<feature type="coiled-coil region" evidence="11">
    <location>
        <begin position="5568"/>
        <end position="5595"/>
    </location>
</feature>
<evidence type="ECO:0000256" key="12">
    <source>
        <dbReference type="SAM" id="MobiDB-lite"/>
    </source>
</evidence>
<dbReference type="SUPFAM" id="SSF143575">
    <property type="entry name" value="GAS2 domain-like"/>
    <property type="match status" value="1"/>
</dbReference>
<dbReference type="InterPro" id="IPR018159">
    <property type="entry name" value="Spectrin/alpha-actinin"/>
</dbReference>
<dbReference type="FunFam" id="1.20.58.60:FF:000101">
    <property type="entry name" value="Short stop, isoform K"/>
    <property type="match status" value="1"/>
</dbReference>
<dbReference type="Pfam" id="PF17902">
    <property type="entry name" value="SH3_10"/>
    <property type="match status" value="1"/>
</dbReference>
<evidence type="ECO:0000256" key="2">
    <source>
        <dbReference type="ARBA" id="ARBA00022443"/>
    </source>
</evidence>
<feature type="domain" description="EF-hand" evidence="15">
    <location>
        <begin position="7433"/>
        <end position="7468"/>
    </location>
</feature>
<dbReference type="GO" id="GO:0005509">
    <property type="term" value="F:calcium ion binding"/>
    <property type="evidence" value="ECO:0007669"/>
    <property type="project" value="InterPro"/>
</dbReference>
<keyword evidence="5" id="KW-0493">Microtubule</keyword>
<dbReference type="Pfam" id="PF00435">
    <property type="entry name" value="Spectrin"/>
    <property type="match status" value="18"/>
</dbReference>
<evidence type="ECO:0000256" key="3">
    <source>
        <dbReference type="ARBA" id="ARBA00022490"/>
    </source>
</evidence>
<feature type="compositionally biased region" description="Low complexity" evidence="12">
    <location>
        <begin position="4676"/>
        <end position="4693"/>
    </location>
</feature>
<feature type="domain" description="EF-hand" evidence="15">
    <location>
        <begin position="7469"/>
        <end position="7504"/>
    </location>
</feature>
<evidence type="ECO:0000256" key="10">
    <source>
        <dbReference type="PROSITE-ProRule" id="PRU00192"/>
    </source>
</evidence>
<dbReference type="STRING" id="568069.A0A1J1HVY8"/>
<dbReference type="SMART" id="SM00250">
    <property type="entry name" value="PLEC"/>
    <property type="match status" value="24"/>
</dbReference>
<dbReference type="InterPro" id="IPR036872">
    <property type="entry name" value="CH_dom_sf"/>
</dbReference>
<feature type="coiled-coil region" evidence="11">
    <location>
        <begin position="5457"/>
        <end position="5491"/>
    </location>
</feature>
<dbReference type="InterPro" id="IPR001715">
    <property type="entry name" value="CH_dom"/>
</dbReference>
<evidence type="ECO:0000259" key="13">
    <source>
        <dbReference type="PROSITE" id="PS50002"/>
    </source>
</evidence>
<feature type="coiled-coil region" evidence="11">
    <location>
        <begin position="431"/>
        <end position="465"/>
    </location>
</feature>
<dbReference type="SMART" id="SM00243">
    <property type="entry name" value="GAS2"/>
    <property type="match status" value="1"/>
</dbReference>
<dbReference type="Pfam" id="PF02187">
    <property type="entry name" value="GAS2"/>
    <property type="match status" value="1"/>
</dbReference>
<dbReference type="InterPro" id="IPR001452">
    <property type="entry name" value="SH3_domain"/>
</dbReference>
<dbReference type="GO" id="GO:0005886">
    <property type="term" value="C:plasma membrane"/>
    <property type="evidence" value="ECO:0007669"/>
    <property type="project" value="UniProtKB-SubCell"/>
</dbReference>
<sequence>MSTQSYYKDRLGFDPREALYDGPVKTSRGHSQNSHYVSNGNNNNDHYATPPKKHKQQHHHHHAAYQQQHEQTPQGGYEDALTQFKDERDAIQKKTFTKWVNKHLKKASRRVDDLFEDLRDGHNLLSLLEVLSGEHLPREKGKMRFHMLQNVQMALDFLRFKKIKLVNIRAEDIVDSNPKLTLGLIWTIILHFQISDIVVGQEDNITAREALLRWARKSTARYPGVRVNDFTGSWRDGLAFTALIHRNRPDLIDWREARQRRVRERLETAFHVVDKEYGVTRLLDVADVDTNEPDEKSMITYLSSLYEVFPEPPQMHPLYDMDSQRRVQEYRENAQQLLYWCREKTSLLQERSFGTTLIEFKRLSSDLNKFRNEEIPPRHRDKQRLFTTYKELERYFESTGEIEIENDLRPDALEKAWNRMLSALGDREHILQSELSKVDNISRLAEKVQREIKITDQRITSLEVRISEESRRIDRLHPIDAKNTVEGLESEIRHLEPPIQEMNHDCHILKENRYPKANDLQKSVTKLHQRWTQLRSNFNTSLVQKLAGMSYPIHEKTVKKEIRTVVEQRPIGTNPYFRDLQEYTEWCQHKLKQLHAADYGGDLPSVKVELERHQQEHKVIDQFHSKIQHAERQQNNFSGDELHLYQQKLSQLQKIYAELLSTSTKRLSELDALQDFLTVATAELQWLHEREQIEIHRDWAEKNLDLPAIHRYYENLMSELEKREMHFATILDRGEALLLQQHPASKTIDEHLQALQSQWSWLLQLTLCLEVHLKHATEYHSFFAEIKDAEAWLAKRDDILNTKYSQSEFGLDQGESLLRGMQDIREELNTFGETVQALQQRSQNVVPLKQRNQPVNRQSQVQSICAYKQGGSVDLEKNETCTLIDTSGRVKWRVRTNRNVEGTVPGVCLLLPPPDNEAIEAAERLKRLFDRTVALWQKKQLRLRQNMIFATIKVVKGWDFDQFLAMGAEQRTAIRRALNDDADKLLAEGDPNDPQLRRLRREMDEVNRLFDEFEKRARAEEESKQASRIFTEECITFKSRLEEMARELDHIILSPLPRDLDSLEHAVQILTDYRRRLNLLEPDLNHLQETFRTITLKTPALKKSLDSLKELWKELNTQSSLHADRLKLLEGALAGLEENEQVISELEGRLSKHIVMPSSAEGLHEVFQQLSSLQDTITQQQPRMDRMNDQADQLGRMGVPTKVLSDLKRLHANVERLNTRWNNICVQLAERLRSVEQAIGLMKNLQTSIVVEESWVEKQTEKLQSLPTATSARELDNMLGSAIERKPKVEQVNVTGGRLLREAKIYDGKCLHYNDWLTEIRPSFTAPRRDLRSEDDPGATEVYSQRLDSLNTKYESLVQLLSQRLRTAIEVNGAEGLNYAETLQRPLKTYRVGLNTSGTSIDEPDHDNLISYSNKEITTSTRTTVYQIDNGTNGKSSLNNSEIRPSKRTHINEGIESDNKLLELPGIVDPNTGKVITVGEAIKLHLLDVRTGEILLISGERVSLEKAAEQRLINPELALKLSNHLEAAQQHLTEAENNSETAEKKIKVTTATAAISSPIKTIADAIKDGTVDPILGVYKLPNGSTITITDAYQHGLLIKNETIKIKSTPMCLADSISHGLVDQAGWVVDRNAGDKFRLDSAIEKDLIIPRLLEVVDTRNDVKVSVTKAIEMGLLNAKTGRYINPLTKEKLTLIEAKNRQLIVRPMSLKDVCEMNLIDREGLIISPTRKSQLTISDAIKVGILDGDYMNSISKGDKSNLLTLNDAIEKEIVGSVANVFKNLTTGETMTIQDAVNEGLISSVTQKSLFDIEAFKDPHSGDFLSLNDALAKDILVKTNKGFKLVTAKNKLITLNEGIENNLVKPEVNEMLNRRVGVFDKKDEEITVLDLVLFDLIDPKSGYLLEYNKKTIVPLNSAVERKMITPEGALLLSSLLNITLTTETLMKMEKRYITIANLTPEVQSQPQEILQDDGLNLSDAINQEVFDPSTGVFTIPNTDRLVSFEECIQLGLINPESMKIVDPKYKEEITVHRALEKNILDTTGHYRSQEGWLPMTQGIEKGVIILSEDQKPQKFTKTLEFHHIPKTSPKKTPEVEVTSPEPLEIIPGLIYDPSTALVINMKTGKSENLLQAVNDNLVDPELVQVVDASTGNVIPIKEAIEKGIVSPDSGEVIDSSGRKVNLIDAVKTGLLIVAGTPLVAAAGALSSLKMIFDPSTNEQIPVELAYERGLVSRDEISDFTLSDSIPRSSVISQASSFDIPTPKDMAQTPSKTVKHSTFYESEKVVLTPEQKPTPVPRKSLTDSAPKFNDNQIDADKIPISAIPETSPSMSNSQISVNEALQRGLLDLKSGTYIDPLTNQTITIQEAVNNGNLISVTDDIEKEILMMSPQNKAKLPTETVSNLVPSTSSEPSQQKSLPQDNSKAASPSVSILKAKSEEKEKDFPPKLTSDQITPECTQIVSSNIPKFVENEPSIESKPFEKLNEDIDDKNFPPIALESHPMLEHKRNDETGKTSIEKSPNETENLLLQSSEKLLTSEKIISKELPTEISTETSKFLEQERSEISKDIPSPSPKDSTFLDLEKLSEIPKDSDTPKEHLENASKFVEKPDQEKSTDVIAQDNSDSKALSNIANTAKLGLMALVGAPVLAGMAVADSVKSMINKPSEDQKDQKLVSQTFSTKAITDQNKMEFSTIHEMSESGITESVYAKDDKQQPLKINDQLNAEDLEKVGAFDKRTNSFIDPSSGSKVPFDTFIYNCGVFDPDLIYVKDFSNDNYVPLAVALEKVLIDRNTGIMVEPKTGKRIPFFECLSRKWIIQKEPEKSQTFSLQDARKSGLVDNENANVVVDGILVPIHEALNSGVLESDTISIRGSSGEIMPLNLAIESGVVDLKRGVIIDPSSGKTKPLNEAFKDGIFIEGIKCPISLEAAIKTGLYDKDSRKIQNQDTLLNVQEAVDDGIIDPNISEVKNTQLNQIVPLQKALRTRLIDDGLINNIKTGELVPLDEAVEQNLITTKPIKMTLIELIVKEFYKVNSQKILNPMIGELQTIDEGMKCGFVDVSTTLIVDEKNDRVLSVDDAISNGLLDALNGQLTNPPLNLLNAYQRGYILSSKKPISLSDAILRGMYNIENGKLKLNEKEITLNECIQTGEISSNDLIVHDPKSNDIISVNEAIKSKLLDAELGCVNEPFTSEKLTLNEAVERGIIIISKRKCSLPEAVFKGLYDPSSGTFVNTTTTEKLSTDRAIKRGFIDPQSTIVNLGGKILPFESSVESGMVDVKRGTINDEFGNKIDFREAFDRGILVEVRKPLRLYEALVKGIYDDKSGKFMDPQSGKHLTMKDAINVKLIDPNSVQIKDSSIGSYKDISLLEAIYSGVIDDQSHVNVDSRRLTLKQAFDLGILCDNKAPISLQRAIHQGTYDSQSGKIVDPTTQKKMTLHEAMRRWIINSQLPCYFNENEECLLSLGECCRLKMIDRREGVFKEPGSNVFIPLNEAMGLGLIVDIESGGFGLYEMLSMKLYDVESGRFINPSNGQLVTMADAIEEDLISLVSSLVKDTNNGAYLKLNDAIKAKIIDVIDGKYIYPDGKKIDLQEARKLGLIVSHQKLLSLENVIKMGLYDPKTGKFVDPSSNEDVNLQIAVDTGLIDGDTTVMKNFVTGQEKPIRSAIDNGEIDVLKGRVIDPESKMSCNFDVAFNKGLLVTIQKPITGKSFVRNESFDNILKSELSATPLPKEMSLEDAMKHNIIDKDKALIKDPKTGQFRPLSKALEDQNIDMSKKISIDPSSPFFAFDSNCVVYLREPETFENAVESGHLSLSDGSYNNPETTSKSNLKEAITCGFIDPDSALIKDGAKGKMIRLPEAFRKGLIDSDKFNVVDTSSSKLMSLQHAVDDAILVTPKRSLDLLEALKFNLYNPEIGSFTDPFITANKALTLQDAVTKGLIDPSTTMVRDLNNSQIAPLPAAINSGLIDPVAGRLLNDNEPIDFIKARDKGLLLPAEQRQAVIEKFALCEENLSQLLKWITEIEYKISSVGGPKERIDDLRNQINLLKQIKEDIDINQRPVASCLEQVRQIVLTGSEVLSAPEVNALENSGRELRSRVDRAQDRNGRLLKRLSGVRDELVKLQSEMEIFKTWLQSARRELEDKERALSDLNKLPNQSDTTKEFVSDVIAHQADLRFITMSAQKFVDESKDFLGVLNEFRTTLPDRLPHVEPLPASESHIREDVTLVSAQYRDLLNRANALSDRLSGLSGRQRDYQDNLEKAKGWMREIQPRVVKVLEDQPGADPSTVQDQLSEAKALHHEFIGQGRRLMDNLQQSLDWLLRSLAGQLSPSEVSALEIPVEELKDKYHQYLEALNDRCRLLDTALVQSQGVQDALDGLVSWINQSEDKFKLNLRPASLIKERLQEQIREHRGLLADLESHRASLDSVTVAAQDLMKTASNARLARKIEQKLQDVISRFEKLLDKAIKRSDFLDETLAQLSKFNDESSVLEQELCALQEQMDSRELSMLPAEILAQKTQEMMRMKEQMRPMYEACITLGKDLISKRDVTDTGIVRDKIKALENQWRNLETILDEKMKLFKQKAEQFNAYETLKDQVLQWLAQFEKRTNALASVAIDLDIVKRQAEDLKPMIKEYRDYASTIDRVNDLGTQYDALIRPDSPSRKRNVYSPIKRSNVSPYRSDGRSPSPTKGTPGASPLSPSSSGFGSRISSQEGFHISDLSPIQQQLMEINNRYSMLGVRLTDRQNEIDSIKDEVRRHQESLKTLSNFLDKIQRQVPTNIIGSKDDAEKCTKQSRRVLEEMYEKQSLLDSTRTQVRDLLKRKPDAQGGETLRVELEAVVERWKNLSDLCKDRINHSEQLRDFLDTHDNLNSWLNAKEKMLTVLGPISSDPRMVQSQIQQVQVLREEFRGQQPQLSHLQDVGRSLLDHLRESSPEGQAVSQKLQNIETKWDDLVGKLDQRANSLGAAVDSSKEFDASLNRLREALQNISDNLDSLPHDKDHQETLRKIENLERQLEGQRPLLADAEHAADELCKVLGDPASRADVMARIGALDKQYQALQRKLDQRKAETEAALRDGRQFGEACARTLGWLASEISNLTDRLLVSAHKPTLQHQIDTHEPIYREVMSREHEIIMLLNKGRDLQDQRGDRSVQRDLEKIQSQWEKLRRETVERHSRLQTCMENCKKYHTTSESFMSWLRNAEEKLANLRPGVLKRQVIDQQLRDLQTFRSEVWKKSGDFEATKNSGETFLNACDVDKDPIKAQLNDIKERWERLNNELLIRAQALEECARRLGDFNDELRQLDNSVCRCEDRLAAHDALGGAAKDPKLLERVRAIKEDTMSLKKPFGELKKLANDIGSETRASGGDADHLTNEVDAIGDRIDDLAARLGDRYGELQSAATAVHQFNEQVKTLAIDLSELESQVDALQPPAREVKIIKVQLEEVNVIYNKMSRLQDKISDAQRAGEVLVDSGFAPDTAQTRDQITSLRKTLGRLENRTKDQEDALQKALKSLEKFYDAHSAIMDDLTEVGKEVKAMKAVSSELEQIRNQQDDFRRFRQRVVEPLAHNVDGVNRLGQDLVRSAQSGVSTTQLEKDLEKMNEKWNELKEKMQERDRRLDVGLLQSGKFQEALDGFSKWLSDAEEMVDNQKPPSSDYKVVKAQLQEQKFLVKMLSDRQNSLSSLVSLGQEVAANCEPAEKNRIEKQLKDLMRRFDNLTDKTQQRTHALEQAMNIAKQFQDKFQPLNKWLDGAEKAVKAMEMVPTDEEKIQQRIREHERLHDEILGKKPDFSDLADIAFELMKLVGDDEAAGLGEKVKVTTERYTDLVQASENIGHLLDESRQGLRHLVLTYQDLIAWMESMEIRLNHYKVIPVHTEKLLEQMDHLVDLNEDIASRAPNVESTVEAGSELMKHISSDEALQLKDKLDSLQRRYGDLATKGGDYLKRAQETLPLVQQFHESHLRLVDWMQVAEATLSSGEPRETDIMRLESDLLEMRPILETINTVGPQLCQISPGEGAGTIESLVTRDNRRYEAIVEQIQRKAERLHLSKQRSKEVTTDIDELLEWFRDMDANLRDADPPALQPKLVRAQLQEHRSINDDISSQKGRVRDVTSSAKKVLRESQPNDNTSTLREKLDDLKEIVDTVAGLCADRLSILEQALPLSEHFADSHNGFTAWLNDMEHQISILAMPALRPDQIAIQQDKNERLMQSIADHKPLLDKLNKTGEALASLVADDDAAKIQDMLDSDNQRYGALKTELRERQLALEKALQESSQFSDKLEGMLRALANTADQVNQADPISAHPPKIRDQIEDNAALVDDLDKRTEAYAAVKRAATDVINKANNQQDPAVRDIKKKLEKLNALWNEVQNATSKRGASLDDTLRIAEKFWKELQDVMATLRDLKESLESQEPPAAQPQAIKSQQVALQEIRHEIDQTKPEVEKVRKTGSSLMSLCGEPDKPEVKKHIEDLDHAWDNITALYAKREENLIDAMEKAMEFHETLQNLLKFLNKAEDRFAHLGPVGSDIDAVKKQIEQLRLFKDDVDPHMVEVEALNRQAIELTERTSSEQAAAIREPLNAVNKRWENLLRSMVDRQKQLEHALLHLGQFQHALNELLVWISKTDSTLDQLKPIPGDPQLLEVELAKLKVLANDIHAHQSSVDTLNDAGRQLIETDRGSLEASTTQEKLKTLNKQWRDLLQKAADRQHELEVSLREAQSFTAEVQDMLGWLGDVDSVIGASKPVGGLPETASEQLERFMEVFNELEENRSKVESLLAQGGDYIKRQNQLNVTSSNLQHTCRTLKQRWETVLSRANDKKIKLEIALKEATEFHDSLQAFVEWLTIAEKQLTTASPVSRVLETIQHQMEEHKTLQKDVSIHREAMLLLDKKGTHLKYFSQKQDVILIKNLLVSVQHRWERVVAKVTERTRALDHGYKEAREFHDSWTQLTTWLKEIEQSLDAVEKETAGTNDPIKIKKHLEKIRETQRALSSKQGLYDQTMRTGRGLIDRAPKSDENTLVKMLNELKESWTRVCSKSVDRQRKLEEALLLSGQFSEALQALLEWLRKTKNHLSDDGPVHGDLDTVTALMEQHKQLESDLEKRSAQMNQVLKTGKDLEKSDETRETSKNLKEVQKLWEDVHSLASRKKQRLTDAQREAEKLHKHVHMLLEWLSEAEQKLKYAAALPEDEIATQQLIDIHSKFTRELREKERDKDETLRIANSILQKAHPDAIPIIKNWISIIQSRWEEISQWSLSRENKLKTHLQSLKDLENSMEELLKWLMGLESTLLTLETEELPDDIPAVVELINDHKEFMENTARRTAEIDRACKPKAPVAPVKDHRKPSRASVLRTPIRGSNQDLRESSPDRSTLGRKQSRISPMRDGQTPERDRLPHYGPRFSDSNAPEPEMRSPRAKLLWDKWRHVWMLTWDRQKRLHDHLMYLQELERVRQFSWDDWRKRFLKFMNHKKSRLTDLFRKMDKNNDGLIPRDIFIDGIINTKFDTSRMEMGAVADLFDRNGEGLIDWQEFIAALRPDWQERKPATDADKIHDEVKRLVMLCTCRQKFRVFQVGEGKYRFGDSQKLRLVRILRSTVMVRVGGGWVALDEFLIKNDPCRAEEHLAELMPIFEQLRAQGDLPCTYPLHVSSFGTAFIRGGSRSTPLSPHAPHCHPSTHWVRERSSRSIAMSRPSRSSLSASTPDSLSDNESSMGRGYTPRKSSAGVRTGLTPGGSRGNSKPNSRPLSASGSRHGSNLSLNSNDDGTQTRIPQRRVTTSTTPSRPSRLSVGSATKTNGSTRTPSGSASPAPTRNGNGMSRASSIPTLTGLPTPSRPPSRIPIRQLSNLSNSSSAAGRNLSGSSTPSGMQTPRKGSVEPQSRSSRGTTPLDRREPFKF</sequence>
<feature type="region of interest" description="Disordered" evidence="12">
    <location>
        <begin position="2385"/>
        <end position="2446"/>
    </location>
</feature>
<dbReference type="Pfam" id="PF21019">
    <property type="entry name" value="Spectrin_3"/>
    <property type="match status" value="1"/>
</dbReference>
<evidence type="ECO:0000313" key="18">
    <source>
        <dbReference type="Proteomes" id="UP000183832"/>
    </source>
</evidence>
<dbReference type="PROSITE" id="PS00020">
    <property type="entry name" value="ACTININ_2"/>
    <property type="match status" value="1"/>
</dbReference>
<keyword evidence="9" id="KW-0206">Cytoskeleton</keyword>
<feature type="compositionally biased region" description="Polar residues" evidence="12">
    <location>
        <begin position="7698"/>
        <end position="7731"/>
    </location>
</feature>
<evidence type="ECO:0000256" key="7">
    <source>
        <dbReference type="ARBA" id="ARBA00022837"/>
    </source>
</evidence>
<keyword evidence="7" id="KW-0106">Calcium</keyword>
<feature type="coiled-coil region" evidence="11">
    <location>
        <begin position="996"/>
        <end position="1023"/>
    </location>
</feature>
<feature type="region of interest" description="Disordered" evidence="12">
    <location>
        <begin position="2545"/>
        <end position="2570"/>
    </location>
</feature>
<dbReference type="Pfam" id="PF00307">
    <property type="entry name" value="CH"/>
    <property type="match status" value="2"/>
</dbReference>
<dbReference type="CDD" id="cd21188">
    <property type="entry name" value="CH_PLEC-like_rpt1"/>
    <property type="match status" value="1"/>
</dbReference>
<feature type="domain" description="GAR" evidence="16">
    <location>
        <begin position="7509"/>
        <end position="7581"/>
    </location>
</feature>
<feature type="compositionally biased region" description="Low complexity" evidence="12">
    <location>
        <begin position="7800"/>
        <end position="7823"/>
    </location>
</feature>
<dbReference type="Gene3D" id="1.10.418.10">
    <property type="entry name" value="Calponin-like domain"/>
    <property type="match status" value="2"/>
</dbReference>
<dbReference type="InterPro" id="IPR018247">
    <property type="entry name" value="EF_Hand_1_Ca_BS"/>
</dbReference>
<evidence type="ECO:0000256" key="9">
    <source>
        <dbReference type="ARBA" id="ARBA00023212"/>
    </source>
</evidence>
<dbReference type="FunFam" id="1.20.58.60:FF:000053">
    <property type="entry name" value="Short stop, isoform K"/>
    <property type="match status" value="1"/>
</dbReference>
<feature type="compositionally biased region" description="Polar residues" evidence="12">
    <location>
        <begin position="7751"/>
        <end position="7791"/>
    </location>
</feature>
<dbReference type="GO" id="GO:0005198">
    <property type="term" value="F:structural molecule activity"/>
    <property type="evidence" value="ECO:0007669"/>
    <property type="project" value="TreeGrafter"/>
</dbReference>
<dbReference type="PROSITE" id="PS50002">
    <property type="entry name" value="SH3"/>
    <property type="match status" value="1"/>
</dbReference>
<dbReference type="FunFam" id="1.20.58.60:FF:000082">
    <property type="entry name" value="Short stop, isoform K"/>
    <property type="match status" value="1"/>
</dbReference>
<dbReference type="FunFam" id="1.10.238.10:FF:000031">
    <property type="entry name" value="Short stop, isoform J"/>
    <property type="match status" value="1"/>
</dbReference>
<dbReference type="SMART" id="SM00054">
    <property type="entry name" value="EFh"/>
    <property type="match status" value="2"/>
</dbReference>
<dbReference type="FunFam" id="1.20.58.60:FF:000063">
    <property type="entry name" value="Short stop, isoform K"/>
    <property type="match status" value="1"/>
</dbReference>
<dbReference type="PROSITE" id="PS50021">
    <property type="entry name" value="CH"/>
    <property type="match status" value="2"/>
</dbReference>
<evidence type="ECO:0000256" key="6">
    <source>
        <dbReference type="ARBA" id="ARBA00022737"/>
    </source>
</evidence>
<dbReference type="InterPro" id="IPR002017">
    <property type="entry name" value="Spectrin_repeat"/>
</dbReference>
<dbReference type="PROSITE" id="PS00018">
    <property type="entry name" value="EF_HAND_1"/>
    <property type="match status" value="1"/>
</dbReference>
<keyword evidence="2 10" id="KW-0728">SH3 domain</keyword>
<feature type="compositionally biased region" description="Polar residues" evidence="12">
    <location>
        <begin position="29"/>
        <end position="38"/>
    </location>
</feature>
<evidence type="ECO:0000259" key="15">
    <source>
        <dbReference type="PROSITE" id="PS50222"/>
    </source>
</evidence>
<comment type="subcellular location">
    <subcellularLocation>
        <location evidence="1">Cytoplasm</location>
        <location evidence="1">Cytoskeleton</location>
    </subcellularLocation>
</comment>
<dbReference type="InterPro" id="IPR002048">
    <property type="entry name" value="EF_hand_dom"/>
</dbReference>
<dbReference type="GO" id="GO:0031122">
    <property type="term" value="P:cytoplasmic microtubule organization"/>
    <property type="evidence" value="ECO:0007669"/>
    <property type="project" value="TreeGrafter"/>
</dbReference>
<keyword evidence="3" id="KW-0963">Cytoplasm</keyword>
<dbReference type="GO" id="GO:0030056">
    <property type="term" value="C:hemidesmosome"/>
    <property type="evidence" value="ECO:0007669"/>
    <property type="project" value="TreeGrafter"/>
</dbReference>
<dbReference type="GO" id="GO:0008017">
    <property type="term" value="F:microtubule binding"/>
    <property type="evidence" value="ECO:0007669"/>
    <property type="project" value="InterPro"/>
</dbReference>
<evidence type="ECO:0000259" key="14">
    <source>
        <dbReference type="PROSITE" id="PS50021"/>
    </source>
</evidence>
<dbReference type="InterPro" id="IPR043197">
    <property type="entry name" value="Plakin"/>
</dbReference>
<evidence type="ECO:0000256" key="4">
    <source>
        <dbReference type="ARBA" id="ARBA00022553"/>
    </source>
</evidence>
<dbReference type="PROSITE" id="PS51460">
    <property type="entry name" value="GAR"/>
    <property type="match status" value="1"/>
</dbReference>
<dbReference type="FunFam" id="1.20.58.60:FF:000042">
    <property type="entry name" value="Short stop, isoform N"/>
    <property type="match status" value="1"/>
</dbReference>
<name>A0A1J1HVY8_9DIPT</name>
<dbReference type="GO" id="GO:0045104">
    <property type="term" value="P:intermediate filament cytoskeleton organization"/>
    <property type="evidence" value="ECO:0007669"/>
    <property type="project" value="InterPro"/>
</dbReference>
<dbReference type="PROSITE" id="PS00019">
    <property type="entry name" value="ACTININ_1"/>
    <property type="match status" value="1"/>
</dbReference>
<evidence type="ECO:0000259" key="16">
    <source>
        <dbReference type="PROSITE" id="PS51460"/>
    </source>
</evidence>
<dbReference type="FunFam" id="1.20.58.60:FF:000038">
    <property type="entry name" value="Short stop, isoform N"/>
    <property type="match status" value="1"/>
</dbReference>
<feature type="coiled-coil region" evidence="11">
    <location>
        <begin position="4429"/>
        <end position="4477"/>
    </location>
</feature>
<keyword evidence="11" id="KW-0175">Coiled coil</keyword>
<feature type="coiled-coil region" evidence="11">
    <location>
        <begin position="5242"/>
        <end position="5286"/>
    </location>
</feature>
<keyword evidence="8" id="KW-0009">Actin-binding</keyword>
<dbReference type="FunFam" id="1.20.58.60:FF:000050">
    <property type="entry name" value="Short stop, isoform N"/>
    <property type="match status" value="1"/>
</dbReference>
<dbReference type="InterPro" id="IPR041615">
    <property type="entry name" value="Desmoplakin_SH3"/>
</dbReference>
<dbReference type="FunFam" id="1.20.58.60:FF:000054">
    <property type="entry name" value="Short stop, isoform K"/>
    <property type="match status" value="1"/>
</dbReference>
<dbReference type="SMART" id="SM00150">
    <property type="entry name" value="SPEC"/>
    <property type="match status" value="38"/>
</dbReference>
<dbReference type="Gene3D" id="2.30.30.40">
    <property type="entry name" value="SH3 Domains"/>
    <property type="match status" value="1"/>
</dbReference>
<dbReference type="SMART" id="SM00033">
    <property type="entry name" value="CH"/>
    <property type="match status" value="2"/>
</dbReference>
<accession>A0A1J1HVY8</accession>
<evidence type="ECO:0000256" key="5">
    <source>
        <dbReference type="ARBA" id="ARBA00022701"/>
    </source>
</evidence>
<evidence type="ECO:0000256" key="8">
    <source>
        <dbReference type="ARBA" id="ARBA00023203"/>
    </source>
</evidence>
<feature type="compositionally biased region" description="Basic residues" evidence="12">
    <location>
        <begin position="51"/>
        <end position="63"/>
    </location>
</feature>
<dbReference type="EMBL" id="CVRI01000021">
    <property type="protein sequence ID" value="CRK91714.1"/>
    <property type="molecule type" value="Genomic_DNA"/>
</dbReference>
<feature type="coiled-coil region" evidence="11">
    <location>
        <begin position="1518"/>
        <end position="1552"/>
    </location>
</feature>
<dbReference type="InterPro" id="IPR011992">
    <property type="entry name" value="EF-hand-dom_pair"/>
</dbReference>
<gene>
    <name evidence="17" type="primary">putative Dystonin</name>
    <name evidence="17" type="ORF">CLUMA_CG005357</name>
</gene>
<proteinExistence type="predicted"/>
<dbReference type="FunFam" id="1.20.58.60:FF:000044">
    <property type="entry name" value="Short stop, isoform K"/>
    <property type="match status" value="1"/>
</dbReference>
<feature type="coiled-coil region" evidence="11">
    <location>
        <begin position="6325"/>
        <end position="6384"/>
    </location>
</feature>
<feature type="domain" description="SH3" evidence="13">
    <location>
        <begin position="856"/>
        <end position="914"/>
    </location>
</feature>
<dbReference type="InterPro" id="IPR035915">
    <property type="entry name" value="Plakin_repeat_sf"/>
</dbReference>
<feature type="compositionally biased region" description="Basic and acidic residues" evidence="12">
    <location>
        <begin position="2428"/>
        <end position="2438"/>
    </location>
</feature>
<dbReference type="FunFam" id="1.20.58.60:FF:000040">
    <property type="entry name" value="Short stop, isoform N"/>
    <property type="match status" value="1"/>
</dbReference>
<dbReference type="InterPro" id="IPR001101">
    <property type="entry name" value="Plectin_repeat"/>
</dbReference>
<dbReference type="Gene3D" id="3.30.920.20">
    <property type="entry name" value="Gas2-like domain"/>
    <property type="match status" value="1"/>
</dbReference>
<dbReference type="PROSITE" id="PS50222">
    <property type="entry name" value="EF_HAND_2"/>
    <property type="match status" value="2"/>
</dbReference>
<dbReference type="FunFam" id="1.20.58.60:FF:000039">
    <property type="entry name" value="Short stop, isoform N"/>
    <property type="match status" value="1"/>
</dbReference>
<dbReference type="FunFam" id="1.20.58.60:FF:000045">
    <property type="entry name" value="Short stop, isoform K"/>
    <property type="match status" value="1"/>
</dbReference>
<dbReference type="SUPFAM" id="SSF47473">
    <property type="entry name" value="EF-hand"/>
    <property type="match status" value="1"/>
</dbReference>
<organism evidence="17 18">
    <name type="scientific">Clunio marinus</name>
    <dbReference type="NCBI Taxonomy" id="568069"/>
    <lineage>
        <taxon>Eukaryota</taxon>
        <taxon>Metazoa</taxon>
        <taxon>Ecdysozoa</taxon>
        <taxon>Arthropoda</taxon>
        <taxon>Hexapoda</taxon>
        <taxon>Insecta</taxon>
        <taxon>Pterygota</taxon>
        <taxon>Neoptera</taxon>
        <taxon>Endopterygota</taxon>
        <taxon>Diptera</taxon>
        <taxon>Nematocera</taxon>
        <taxon>Chironomoidea</taxon>
        <taxon>Chironomidae</taxon>
        <taxon>Clunio</taxon>
    </lineage>
</organism>
<dbReference type="PANTHER" id="PTHR23169:SF23">
    <property type="entry name" value="SHORT STOP, ISOFORM H"/>
    <property type="match status" value="1"/>
</dbReference>
<protein>
    <submittedName>
        <fullName evidence="17">CLUMA_CG005357, isoform D</fullName>
    </submittedName>
</protein>
<dbReference type="GO" id="GO:0005874">
    <property type="term" value="C:microtubule"/>
    <property type="evidence" value="ECO:0007669"/>
    <property type="project" value="UniProtKB-KW"/>
</dbReference>
<dbReference type="FunFam" id="1.10.418.10:FF:000022">
    <property type="entry name" value="Short stop, isoform K"/>
    <property type="match status" value="1"/>
</dbReference>
<dbReference type="Gene3D" id="1.20.58.60">
    <property type="match status" value="29"/>
</dbReference>
<feature type="compositionally biased region" description="Polar residues" evidence="12">
    <location>
        <begin position="4655"/>
        <end position="4673"/>
    </location>
</feature>
<keyword evidence="4" id="KW-0597">Phosphoprotein</keyword>
<dbReference type="PANTHER" id="PTHR23169">
    <property type="entry name" value="ENVOPLAKIN"/>
    <property type="match status" value="1"/>
</dbReference>
<feature type="compositionally biased region" description="Basic and acidic residues" evidence="12">
    <location>
        <begin position="2494"/>
        <end position="2514"/>
    </location>
</feature>
<dbReference type="OrthoDB" id="2250192at2759"/>
<keyword evidence="18" id="KW-1185">Reference proteome</keyword>
<dbReference type="GO" id="GO:0005737">
    <property type="term" value="C:cytoplasm"/>
    <property type="evidence" value="ECO:0007669"/>
    <property type="project" value="UniProtKB-ARBA"/>
</dbReference>